<dbReference type="CDD" id="cd11301">
    <property type="entry name" value="Fut1_Fut2_like"/>
    <property type="match status" value="1"/>
</dbReference>
<evidence type="ECO:0000313" key="4">
    <source>
        <dbReference type="Proteomes" id="UP001209168"/>
    </source>
</evidence>
<dbReference type="AlphaFoldDB" id="A0AAW5UIJ7"/>
<dbReference type="PANTHER" id="PTHR11927">
    <property type="entry name" value="GALACTOSIDE 2-L-FUCOSYLTRANSFERASE"/>
    <property type="match status" value="1"/>
</dbReference>
<keyword evidence="2" id="KW-0808">Transferase</keyword>
<protein>
    <submittedName>
        <fullName evidence="3">Alpha-1,2-fucosyltransferase</fullName>
    </submittedName>
</protein>
<dbReference type="InterPro" id="IPR002516">
    <property type="entry name" value="Glyco_trans_11"/>
</dbReference>
<dbReference type="Gene3D" id="3.40.50.11350">
    <property type="match status" value="1"/>
</dbReference>
<dbReference type="GO" id="GO:0005975">
    <property type="term" value="P:carbohydrate metabolic process"/>
    <property type="evidence" value="ECO:0007669"/>
    <property type="project" value="InterPro"/>
</dbReference>
<sequence>MKIIKILGGLGNQMFQYALYLAIKDSYQDEKVKIDTSCFRGYPLHNGYELDKLFCIDADEATFMDKLKIAYPYTHYHIWQVLHKLGIKRATMLVENANEGYEENVFHTEHDCYYDGYWQNERYFKFIRPKVLQAFSPKVISEQNLMFCKKIRQHKCVSIHVRRGDYVNHPLFGGICDKAYYQRAITYIQEQTDCDYYIIFSNDIKWCEENLSALLMGKNVVFVNWNKGKDSYQDMYLMSRCNYNIIANSSFSWWGAWLNDHEDKIVVCPTKWNNIKFSKFELPLSWIKI</sequence>
<name>A0AAW5UIJ7_9BACT</name>
<dbReference type="Proteomes" id="UP001209168">
    <property type="component" value="Unassembled WGS sequence"/>
</dbReference>
<dbReference type="GO" id="GO:0016020">
    <property type="term" value="C:membrane"/>
    <property type="evidence" value="ECO:0007669"/>
    <property type="project" value="InterPro"/>
</dbReference>
<dbReference type="EMBL" id="JAPDVH010000001">
    <property type="protein sequence ID" value="MCW4154708.1"/>
    <property type="molecule type" value="Genomic_DNA"/>
</dbReference>
<proteinExistence type="predicted"/>
<keyword evidence="1" id="KW-0328">Glycosyltransferase</keyword>
<dbReference type="GO" id="GO:0008107">
    <property type="term" value="F:galactoside 2-alpha-L-fucosyltransferase activity"/>
    <property type="evidence" value="ECO:0007669"/>
    <property type="project" value="InterPro"/>
</dbReference>
<reference evidence="3" key="1">
    <citation type="submission" date="2022-11" db="EMBL/GenBank/DDBJ databases">
        <title>Genomic repertoires linked with pathogenic potency of arthritogenic Prevotella copri isolated from the gut of rheumatoid arthritis patients.</title>
        <authorList>
            <person name="Nii T."/>
            <person name="Maeda Y."/>
            <person name="Motooka D."/>
            <person name="Naito M."/>
            <person name="Matsumoto Y."/>
            <person name="Ogawa T."/>
            <person name="Oguro-Igashira E."/>
            <person name="Kishikawa T."/>
            <person name="Yamashita M."/>
            <person name="Koizumi S."/>
            <person name="Kurakawa T."/>
            <person name="Okumura R."/>
            <person name="Kayama H."/>
            <person name="Murakami M."/>
            <person name="Sakaguchi T."/>
            <person name="Das B."/>
            <person name="Nakamura S."/>
            <person name="Okada Y."/>
            <person name="Kumanogoh A."/>
            <person name="Takeda K."/>
        </authorList>
    </citation>
    <scope>NUCLEOTIDE SEQUENCE</scope>
    <source>
        <strain evidence="3">H012_8</strain>
    </source>
</reference>
<dbReference type="RefSeq" id="WP_264899502.1">
    <property type="nucleotide sequence ID" value="NZ_JAPDVH010000001.1"/>
</dbReference>
<organism evidence="3 4">
    <name type="scientific">Segatella copri</name>
    <dbReference type="NCBI Taxonomy" id="165179"/>
    <lineage>
        <taxon>Bacteria</taxon>
        <taxon>Pseudomonadati</taxon>
        <taxon>Bacteroidota</taxon>
        <taxon>Bacteroidia</taxon>
        <taxon>Bacteroidales</taxon>
        <taxon>Prevotellaceae</taxon>
        <taxon>Segatella</taxon>
    </lineage>
</organism>
<evidence type="ECO:0000256" key="2">
    <source>
        <dbReference type="ARBA" id="ARBA00022679"/>
    </source>
</evidence>
<evidence type="ECO:0000256" key="1">
    <source>
        <dbReference type="ARBA" id="ARBA00022676"/>
    </source>
</evidence>
<comment type="caution">
    <text evidence="3">The sequence shown here is derived from an EMBL/GenBank/DDBJ whole genome shotgun (WGS) entry which is preliminary data.</text>
</comment>
<accession>A0AAW5UIJ7</accession>
<dbReference type="PANTHER" id="PTHR11927:SF9">
    <property type="entry name" value="L-FUCOSYLTRANSFERASE"/>
    <property type="match status" value="1"/>
</dbReference>
<gene>
    <name evidence="3" type="ORF">ONT23_03920</name>
</gene>
<dbReference type="Pfam" id="PF01531">
    <property type="entry name" value="Glyco_transf_11"/>
    <property type="match status" value="1"/>
</dbReference>
<evidence type="ECO:0000313" key="3">
    <source>
        <dbReference type="EMBL" id="MCW4154708.1"/>
    </source>
</evidence>